<keyword evidence="3" id="KW-1185">Reference proteome</keyword>
<dbReference type="EMBL" id="ML119684">
    <property type="protein sequence ID" value="RPA80858.1"/>
    <property type="molecule type" value="Genomic_DNA"/>
</dbReference>
<protein>
    <submittedName>
        <fullName evidence="2">Uncharacterized protein</fullName>
    </submittedName>
</protein>
<evidence type="ECO:0000256" key="1">
    <source>
        <dbReference type="SAM" id="MobiDB-lite"/>
    </source>
</evidence>
<evidence type="ECO:0000313" key="2">
    <source>
        <dbReference type="EMBL" id="RPA80858.1"/>
    </source>
</evidence>
<dbReference type="AlphaFoldDB" id="A0A3N4I887"/>
<accession>A0A3N4I887</accession>
<organism evidence="2 3">
    <name type="scientific">Ascobolus immersus RN42</name>
    <dbReference type="NCBI Taxonomy" id="1160509"/>
    <lineage>
        <taxon>Eukaryota</taxon>
        <taxon>Fungi</taxon>
        <taxon>Dikarya</taxon>
        <taxon>Ascomycota</taxon>
        <taxon>Pezizomycotina</taxon>
        <taxon>Pezizomycetes</taxon>
        <taxon>Pezizales</taxon>
        <taxon>Ascobolaceae</taxon>
        <taxon>Ascobolus</taxon>
    </lineage>
</organism>
<reference evidence="2 3" key="1">
    <citation type="journal article" date="2018" name="Nat. Ecol. Evol.">
        <title>Pezizomycetes genomes reveal the molecular basis of ectomycorrhizal truffle lifestyle.</title>
        <authorList>
            <person name="Murat C."/>
            <person name="Payen T."/>
            <person name="Noel B."/>
            <person name="Kuo A."/>
            <person name="Morin E."/>
            <person name="Chen J."/>
            <person name="Kohler A."/>
            <person name="Krizsan K."/>
            <person name="Balestrini R."/>
            <person name="Da Silva C."/>
            <person name="Montanini B."/>
            <person name="Hainaut M."/>
            <person name="Levati E."/>
            <person name="Barry K.W."/>
            <person name="Belfiori B."/>
            <person name="Cichocki N."/>
            <person name="Clum A."/>
            <person name="Dockter R.B."/>
            <person name="Fauchery L."/>
            <person name="Guy J."/>
            <person name="Iotti M."/>
            <person name="Le Tacon F."/>
            <person name="Lindquist E.A."/>
            <person name="Lipzen A."/>
            <person name="Malagnac F."/>
            <person name="Mello A."/>
            <person name="Molinier V."/>
            <person name="Miyauchi S."/>
            <person name="Poulain J."/>
            <person name="Riccioni C."/>
            <person name="Rubini A."/>
            <person name="Sitrit Y."/>
            <person name="Splivallo R."/>
            <person name="Traeger S."/>
            <person name="Wang M."/>
            <person name="Zifcakova L."/>
            <person name="Wipf D."/>
            <person name="Zambonelli A."/>
            <person name="Paolocci F."/>
            <person name="Nowrousian M."/>
            <person name="Ottonello S."/>
            <person name="Baldrian P."/>
            <person name="Spatafora J.W."/>
            <person name="Henrissat B."/>
            <person name="Nagy L.G."/>
            <person name="Aury J.M."/>
            <person name="Wincker P."/>
            <person name="Grigoriev I.V."/>
            <person name="Bonfante P."/>
            <person name="Martin F.M."/>
        </authorList>
    </citation>
    <scope>NUCLEOTIDE SEQUENCE [LARGE SCALE GENOMIC DNA]</scope>
    <source>
        <strain evidence="2 3">RN42</strain>
    </source>
</reference>
<feature type="compositionally biased region" description="Polar residues" evidence="1">
    <location>
        <begin position="11"/>
        <end position="20"/>
    </location>
</feature>
<proteinExistence type="predicted"/>
<evidence type="ECO:0000313" key="3">
    <source>
        <dbReference type="Proteomes" id="UP000275078"/>
    </source>
</evidence>
<dbReference type="Proteomes" id="UP000275078">
    <property type="component" value="Unassembled WGS sequence"/>
</dbReference>
<sequence>MPRFTVPRTRTAPNHPSNSPCPMRPWSPWIEQPFFYHPNRSIRPQRISFYDLPYEIHMMIFNFVVSKETRKFPMPYEVVNAQMDQEADDEALMAEAMDVFLFGADEAPDQAEMAEMPDDQVDQVVDNAWVVELANHPLAVPDTVDVGAEALPSAAQLELLFNHGQAAAMAAQATAPAVTTEEAPVEKKPKSKKITYPTDNAYELLRSAQKRPSNDWKLDPDKYLNTDDIWGMLSLVRTCRSINATFTPKLLKYLVNTTYGMYLHEVNRMEAELYYVVKADPVSTSNWYFFNRKEPLVYWDQIEEDENRADEEANPEGYRGLTPFNQFAGHEYDEWEMFVHKEDEYDWNGMLSGCTELDWSDPWHMNALIFTACHDEAVMGDFLRGYIKFLKKYDEGKWWKWLGRDVMLVLVRYPTFRMDPWVENLVRKEFELEGSEKRQTTLEEFADRGDRMKN</sequence>
<feature type="region of interest" description="Disordered" evidence="1">
    <location>
        <begin position="1"/>
        <end position="23"/>
    </location>
</feature>
<name>A0A3N4I887_ASCIM</name>
<gene>
    <name evidence="2" type="ORF">BJ508DRAFT_362299</name>
</gene>